<dbReference type="EMBL" id="CP036279">
    <property type="protein sequence ID" value="QDU64070.1"/>
    <property type="molecule type" value="Genomic_DNA"/>
</dbReference>
<dbReference type="AlphaFoldDB" id="A0A518BAQ8"/>
<dbReference type="OrthoDB" id="220736at2"/>
<dbReference type="KEGG" id="knv:Pan216_49580"/>
<dbReference type="Gene3D" id="2.60.120.260">
    <property type="entry name" value="Galactose-binding domain-like"/>
    <property type="match status" value="1"/>
</dbReference>
<name>A0A518BAQ8_9BACT</name>
<accession>A0A518BAQ8</accession>
<evidence type="ECO:0000313" key="2">
    <source>
        <dbReference type="EMBL" id="QDU64070.1"/>
    </source>
</evidence>
<organism evidence="2 3">
    <name type="scientific">Kolteria novifilia</name>
    <dbReference type="NCBI Taxonomy" id="2527975"/>
    <lineage>
        <taxon>Bacteria</taxon>
        <taxon>Pseudomonadati</taxon>
        <taxon>Planctomycetota</taxon>
        <taxon>Planctomycetia</taxon>
        <taxon>Kolteriales</taxon>
        <taxon>Kolteriaceae</taxon>
        <taxon>Kolteria</taxon>
    </lineage>
</organism>
<reference evidence="2 3" key="1">
    <citation type="submission" date="2019-02" db="EMBL/GenBank/DDBJ databases">
        <title>Deep-cultivation of Planctomycetes and their phenomic and genomic characterization uncovers novel biology.</title>
        <authorList>
            <person name="Wiegand S."/>
            <person name="Jogler M."/>
            <person name="Boedeker C."/>
            <person name="Pinto D."/>
            <person name="Vollmers J."/>
            <person name="Rivas-Marin E."/>
            <person name="Kohn T."/>
            <person name="Peeters S.H."/>
            <person name="Heuer A."/>
            <person name="Rast P."/>
            <person name="Oberbeckmann S."/>
            <person name="Bunk B."/>
            <person name="Jeske O."/>
            <person name="Meyerdierks A."/>
            <person name="Storesund J.E."/>
            <person name="Kallscheuer N."/>
            <person name="Luecker S."/>
            <person name="Lage O.M."/>
            <person name="Pohl T."/>
            <person name="Merkel B.J."/>
            <person name="Hornburger P."/>
            <person name="Mueller R.-W."/>
            <person name="Bruemmer F."/>
            <person name="Labrenz M."/>
            <person name="Spormann A.M."/>
            <person name="Op den Camp H."/>
            <person name="Overmann J."/>
            <person name="Amann R."/>
            <person name="Jetten M.S.M."/>
            <person name="Mascher T."/>
            <person name="Medema M.H."/>
            <person name="Devos D.P."/>
            <person name="Kaster A.-K."/>
            <person name="Ovreas L."/>
            <person name="Rohde M."/>
            <person name="Galperin M.Y."/>
            <person name="Jogler C."/>
        </authorList>
    </citation>
    <scope>NUCLEOTIDE SEQUENCE [LARGE SCALE GENOMIC DNA]</scope>
    <source>
        <strain evidence="2 3">Pan216</strain>
    </source>
</reference>
<protein>
    <submittedName>
        <fullName evidence="2">NPCBM-associated, NEW3 domain of alpha-galactosidase</fullName>
    </submittedName>
</protein>
<evidence type="ECO:0000259" key="1">
    <source>
        <dbReference type="Pfam" id="PF10633"/>
    </source>
</evidence>
<evidence type="ECO:0000313" key="3">
    <source>
        <dbReference type="Proteomes" id="UP000317093"/>
    </source>
</evidence>
<dbReference type="Pfam" id="PF10633">
    <property type="entry name" value="NPCBM_assoc"/>
    <property type="match status" value="1"/>
</dbReference>
<keyword evidence="3" id="KW-1185">Reference proteome</keyword>
<feature type="domain" description="Alpha-galactosidase NEW3" evidence="1">
    <location>
        <begin position="700"/>
        <end position="748"/>
    </location>
</feature>
<gene>
    <name evidence="2" type="ORF">Pan216_49580</name>
</gene>
<dbReference type="RefSeq" id="WP_145262006.1">
    <property type="nucleotide sequence ID" value="NZ_CP036279.1"/>
</dbReference>
<dbReference type="InterPro" id="IPR018905">
    <property type="entry name" value="A-galactase_NEW3"/>
</dbReference>
<sequence length="865" mass="95841">MTWLVCLYALLCPVAAKVPDYPGAVQAAYFDFRVRPDGDFLTPDDWSRVQGTVNGANYPLYVEARLSSDAAAVETRSLEFKLNGGSCGYFSPEVPARSDFNYVLQAQIKTNGLKRDVAFVLLEFLDESGKKVGQAFHRSRYVGETSDWQRVVIGPVAPPSDQVRSLRIGCFTQHPAGQGDIDGSVFFDDLWVGRLPKFEVVPAQPWFLFREDGSKEVRIRVTGIEDQVLTAVLRLRDALGNPIASDDLPVVRSEEGTWESRWPLRVEDVGFYELSVVVVSDQRTTLQGDYPVTIMRPPPTSSRSELGDAFGLSLPTPSHGLAQYERLLEFSRCRSLRLPVWRDVQEVAELRGLTRGFVDFADRLRSRDHLLVAQLAHAPPEVADKVPVPIRGLADVLSLPRQDWGASLRTEAAVYGANMRDWLLGGDHDFSFVESPRVEQIVADVKQEMNEVFPAMRVGVVWDWFTPLPTAKALDFVALTDDLRMGTPLSAEDLEIYVRSAKETAPDPELWVQLAPLSVRDFPRAARAIDLARRAVAAKVGGADRIFVVDATSPERGVITSEGYPDDLFTVWATMAEELGTAEYLGRLTLPGDLPNRVFRKGDAAMLVLWSGGAEVHDLLVGTDAVRTDIWGRREPLASKGLLGRVAVGPAPTMIDGLPLAIVRLQLDTKWVRGRVPGSLGRHADGLVISNPFEEPLAADVRIDFPREWNASSNSFSVRLGAGESMTSEFTLEIPSGTAQGRYVVPVSFQLRGGQTRHFTMPLPFHIGGEEIEIDPATRLLANGSLEVEVAVTNLMPTPVRLASVLRAFRHPRLMGPVIDLEPQSTRIVRFFVPEGEKLLGDRMLLQFLEQQGARQFNFHVFARE</sequence>
<dbReference type="Proteomes" id="UP000317093">
    <property type="component" value="Chromosome"/>
</dbReference>
<proteinExistence type="predicted"/>